<accession>F5XKC8</accession>
<feature type="region of interest" description="Disordered" evidence="1">
    <location>
        <begin position="34"/>
        <end position="56"/>
    </location>
</feature>
<dbReference type="InterPro" id="IPR024079">
    <property type="entry name" value="MetalloPept_cat_dom_sf"/>
</dbReference>
<dbReference type="eggNOG" id="ENOG5030PVX">
    <property type="taxonomic scope" value="Bacteria"/>
</dbReference>
<dbReference type="STRING" id="1032480.MLP_29860"/>
<proteinExistence type="predicted"/>
<feature type="compositionally biased region" description="Low complexity" evidence="1">
    <location>
        <begin position="34"/>
        <end position="43"/>
    </location>
</feature>
<protein>
    <submittedName>
        <fullName evidence="3">Uncharacterized protein</fullName>
    </submittedName>
</protein>
<reference evidence="3 4" key="1">
    <citation type="submission" date="2011-05" db="EMBL/GenBank/DDBJ databases">
        <title>Whole genome sequence of Microlunatus phosphovorus NM-1.</title>
        <authorList>
            <person name="Hosoyama A."/>
            <person name="Sasaki K."/>
            <person name="Harada T."/>
            <person name="Igarashi R."/>
            <person name="Kawakoshi A."/>
            <person name="Sasagawa M."/>
            <person name="Fukada J."/>
            <person name="Nakamura S."/>
            <person name="Katano Y."/>
            <person name="Hanada S."/>
            <person name="Kamagata Y."/>
            <person name="Nakamura N."/>
            <person name="Yamazaki S."/>
            <person name="Fujita N."/>
        </authorList>
    </citation>
    <scope>NUCLEOTIDE SEQUENCE [LARGE SCALE GENOMIC DNA]</scope>
    <source>
        <strain evidence="4">ATCC 700054 / DSM 10555 / JCM 9379 / NBRC 101784 / NCIMB 13414 / VKM Ac-1990 / NM-1</strain>
    </source>
</reference>
<dbReference type="EMBL" id="AP012204">
    <property type="protein sequence ID" value="BAK36000.1"/>
    <property type="molecule type" value="Genomic_DNA"/>
</dbReference>
<dbReference type="KEGG" id="mph:MLP_29860"/>
<dbReference type="SUPFAM" id="SSF55486">
    <property type="entry name" value="Metalloproteases ('zincins'), catalytic domain"/>
    <property type="match status" value="1"/>
</dbReference>
<keyword evidence="4" id="KW-1185">Reference proteome</keyword>
<dbReference type="Gene3D" id="3.40.390.10">
    <property type="entry name" value="Collagenase (Catalytic Domain)"/>
    <property type="match status" value="1"/>
</dbReference>
<dbReference type="AlphaFoldDB" id="F5XKC8"/>
<dbReference type="GO" id="GO:0008237">
    <property type="term" value="F:metallopeptidase activity"/>
    <property type="evidence" value="ECO:0007669"/>
    <property type="project" value="InterPro"/>
</dbReference>
<keyword evidence="2" id="KW-0732">Signal</keyword>
<organism evidence="3 4">
    <name type="scientific">Microlunatus phosphovorus (strain ATCC 700054 / DSM 10555 / JCM 9379 / NBRC 101784 / NCIMB 13414 / VKM Ac-1990 / NM-1)</name>
    <dbReference type="NCBI Taxonomy" id="1032480"/>
    <lineage>
        <taxon>Bacteria</taxon>
        <taxon>Bacillati</taxon>
        <taxon>Actinomycetota</taxon>
        <taxon>Actinomycetes</taxon>
        <taxon>Propionibacteriales</taxon>
        <taxon>Propionibacteriaceae</taxon>
        <taxon>Microlunatus</taxon>
    </lineage>
</organism>
<dbReference type="HOGENOM" id="CLU_407587_0_0_11"/>
<evidence type="ECO:0000256" key="2">
    <source>
        <dbReference type="SAM" id="SignalP"/>
    </source>
</evidence>
<gene>
    <name evidence="3" type="ordered locus">MLP_29860</name>
</gene>
<evidence type="ECO:0000313" key="3">
    <source>
        <dbReference type="EMBL" id="BAK36000.1"/>
    </source>
</evidence>
<name>F5XKC8_MICPN</name>
<feature type="chain" id="PRO_5038783922" evidence="2">
    <location>
        <begin position="36"/>
        <end position="674"/>
    </location>
</feature>
<dbReference type="RefSeq" id="WP_013863869.1">
    <property type="nucleotide sequence ID" value="NC_015635.1"/>
</dbReference>
<evidence type="ECO:0000256" key="1">
    <source>
        <dbReference type="SAM" id="MobiDB-lite"/>
    </source>
</evidence>
<sequence>MRRLRTRSKLGATVAAAVTAVALIGTMGGLPPTAAADPAPATTGGPGTVDSEAGGPVKAAVSGTAPKAFKTYQLKGGYVAGGISLRNRGSGKIKISGIPSGSKIKGAYLLWSVLGKSEGSAFKKGTFAGKKITGTKVGSGDGPCWPDGPKGYAYRANVTKKVKGNGTFKLKGFASGIKNAADPWVTSKAPLAEGASLVVVYEKSTYPLTKVVLSNGYAMVTNDTATTTVPFGFAATNPVGAVKTTFIGGDGQLAGEPASTVNGVPIAAADWDGTDGPTPRYSQGNLWDTDTVNLVNVVKPGNTSAQITVSGGPDCLAWVGQAFSIGVKGTADTDGDKLLDGWEANGYDYNGDGVIDVNLPAMGANPLRKDLFVEMDYMSDALLPAAADLNRIVNVFATAPQAKNPNGQTGIRLHLDAGAARGAAYNLGGGNPVPFDFDLNPVVPQFKAIKASNFDSTARAKIFYYMIWGNGYDGGTSSGNAFAIPSDSFLVSLGRWPSGGTPDQRVGTFVHEFGHALGQKHGGNDHSNYKPNYLSVMNYSFQLGGVMRTNGTRYFGYSSFKLPSLNETNLNEKKGLRSKLAKPYRTQWVCPNYTFKIGGRSDKNLDWTCNGKLAKKVKADINGDGYLSTLGTYNNWGNIVYGGGAVGGGPAVMSNSMKIMPELTLEEHEEHQHR</sequence>
<evidence type="ECO:0000313" key="4">
    <source>
        <dbReference type="Proteomes" id="UP000007947"/>
    </source>
</evidence>
<feature type="signal peptide" evidence="2">
    <location>
        <begin position="1"/>
        <end position="35"/>
    </location>
</feature>
<dbReference type="Proteomes" id="UP000007947">
    <property type="component" value="Chromosome"/>
</dbReference>